<evidence type="ECO:0000256" key="3">
    <source>
        <dbReference type="ARBA" id="ARBA00016197"/>
    </source>
</evidence>
<dbReference type="AlphaFoldDB" id="A0A2B7XRE7"/>
<proteinExistence type="inferred from homology"/>
<dbReference type="SUPFAM" id="SSF56112">
    <property type="entry name" value="Protein kinase-like (PK-like)"/>
    <property type="match status" value="1"/>
</dbReference>
<protein>
    <recommendedName>
        <fullName evidence="3">Altered inheritance of mitochondria protein 9, mitochondrial</fullName>
    </recommendedName>
    <alternativeName>
        <fullName evidence="6">Found in mitochondrial proteome protein 29</fullName>
    </alternativeName>
</protein>
<evidence type="ECO:0000313" key="7">
    <source>
        <dbReference type="EMBL" id="PGH11077.1"/>
    </source>
</evidence>
<evidence type="ECO:0000256" key="1">
    <source>
        <dbReference type="ARBA" id="ARBA00004173"/>
    </source>
</evidence>
<keyword evidence="4" id="KW-0809">Transit peptide</keyword>
<evidence type="ECO:0000313" key="8">
    <source>
        <dbReference type="Proteomes" id="UP000223968"/>
    </source>
</evidence>
<name>A0A2B7XRE7_9EURO</name>
<comment type="subcellular location">
    <subcellularLocation>
        <location evidence="1">Mitochondrion</location>
    </subcellularLocation>
</comment>
<comment type="similarity">
    <text evidence="2">Belongs to the AIM9 family.</text>
</comment>
<dbReference type="GO" id="GO:0005739">
    <property type="term" value="C:mitochondrion"/>
    <property type="evidence" value="ECO:0007669"/>
    <property type="project" value="UniProtKB-SubCell"/>
</dbReference>
<dbReference type="Proteomes" id="UP000223968">
    <property type="component" value="Unassembled WGS sequence"/>
</dbReference>
<evidence type="ECO:0000256" key="2">
    <source>
        <dbReference type="ARBA" id="ARBA00005543"/>
    </source>
</evidence>
<accession>A0A2B7XRE7</accession>
<sequence>MDNGKEVIGKVPNPNAGIPHYTAASEVATMDFMRNTLQTPVPEVYAWNSRIEGNSVRAEYIIMEKSAGIPLAHIWNSLKITEKFNKLAALDLYSQLLPMLLPSESEPELNTGHLWHNDLQYENIYMNPDKPNEILGIIDWQAVEIMPLYDQALDPAFLGYEGPDIGEDLSRPKLDVTSLDEVQKQVAYKNFDEKALIVGWRMAVKAKSPDHYKAIQFSNSTAGHLLSLSKNISILGEAHFRALLLDPRDEWGSASRKFPL</sequence>
<dbReference type="OrthoDB" id="2831558at2759"/>
<dbReference type="PANTHER" id="PTHR36091:SF1">
    <property type="entry name" value="ALTERED INHERITANCE OF MITOCHONDRIA PROTEIN 9, MITOCHONDRIAL"/>
    <property type="match status" value="1"/>
</dbReference>
<organism evidence="7 8">
    <name type="scientific">Helicocarpus griseus UAMH5409</name>
    <dbReference type="NCBI Taxonomy" id="1447875"/>
    <lineage>
        <taxon>Eukaryota</taxon>
        <taxon>Fungi</taxon>
        <taxon>Dikarya</taxon>
        <taxon>Ascomycota</taxon>
        <taxon>Pezizomycotina</taxon>
        <taxon>Eurotiomycetes</taxon>
        <taxon>Eurotiomycetidae</taxon>
        <taxon>Onygenales</taxon>
        <taxon>Ajellomycetaceae</taxon>
        <taxon>Helicocarpus</taxon>
    </lineage>
</organism>
<evidence type="ECO:0000256" key="4">
    <source>
        <dbReference type="ARBA" id="ARBA00022946"/>
    </source>
</evidence>
<evidence type="ECO:0000256" key="6">
    <source>
        <dbReference type="ARBA" id="ARBA00031849"/>
    </source>
</evidence>
<dbReference type="EMBL" id="PDNB01000078">
    <property type="protein sequence ID" value="PGH11077.1"/>
    <property type="molecule type" value="Genomic_DNA"/>
</dbReference>
<dbReference type="PANTHER" id="PTHR36091">
    <property type="entry name" value="ALTERED INHERITANCE OF MITOCHONDRIA PROTEIN 9, MITOCHONDRIAL"/>
    <property type="match status" value="1"/>
</dbReference>
<comment type="caution">
    <text evidence="7">The sequence shown here is derived from an EMBL/GenBank/DDBJ whole genome shotgun (WGS) entry which is preliminary data.</text>
</comment>
<dbReference type="InterPro" id="IPR011009">
    <property type="entry name" value="Kinase-like_dom_sf"/>
</dbReference>
<dbReference type="Gene3D" id="3.90.1200.10">
    <property type="match status" value="1"/>
</dbReference>
<keyword evidence="5" id="KW-0496">Mitochondrion</keyword>
<dbReference type="STRING" id="1447875.A0A2B7XRE7"/>
<keyword evidence="8" id="KW-1185">Reference proteome</keyword>
<reference evidence="7 8" key="1">
    <citation type="submission" date="2017-10" db="EMBL/GenBank/DDBJ databases">
        <title>Comparative genomics in systemic dimorphic fungi from Ajellomycetaceae.</title>
        <authorList>
            <person name="Munoz J.F."/>
            <person name="Mcewen J.G."/>
            <person name="Clay O.K."/>
            <person name="Cuomo C.A."/>
        </authorList>
    </citation>
    <scope>NUCLEOTIDE SEQUENCE [LARGE SCALE GENOMIC DNA]</scope>
    <source>
        <strain evidence="7 8">UAMH5409</strain>
    </source>
</reference>
<gene>
    <name evidence="7" type="ORF">AJ79_05119</name>
</gene>
<dbReference type="InterPro" id="IPR051035">
    <property type="entry name" value="Mito_inheritance_9"/>
</dbReference>
<evidence type="ECO:0000256" key="5">
    <source>
        <dbReference type="ARBA" id="ARBA00023128"/>
    </source>
</evidence>